<accession>A0A1J7JU80</accession>
<dbReference type="Proteomes" id="UP000182658">
    <property type="component" value="Unassembled WGS sequence"/>
</dbReference>
<dbReference type="AlphaFoldDB" id="A0A1J7JU80"/>
<reference evidence="1 2" key="1">
    <citation type="submission" date="2016-10" db="EMBL/GenBank/DDBJ databases">
        <title>Draft genome sequence of Coniochaeta ligniaria NRRL30616, a lignocellulolytic fungus for bioabatement of inhibitors in plant biomass hydrolysates.</title>
        <authorList>
            <consortium name="DOE Joint Genome Institute"/>
            <person name="Jimenez D.J."/>
            <person name="Hector R.E."/>
            <person name="Riley R."/>
            <person name="Sun H."/>
            <person name="Grigoriev I.V."/>
            <person name="Van Elsas J.D."/>
            <person name="Nichols N.N."/>
        </authorList>
    </citation>
    <scope>NUCLEOTIDE SEQUENCE [LARGE SCALE GENOMIC DNA]</scope>
    <source>
        <strain evidence="1 2">NRRL 30616</strain>
    </source>
</reference>
<organism evidence="1 2">
    <name type="scientific">Coniochaeta ligniaria NRRL 30616</name>
    <dbReference type="NCBI Taxonomy" id="1408157"/>
    <lineage>
        <taxon>Eukaryota</taxon>
        <taxon>Fungi</taxon>
        <taxon>Dikarya</taxon>
        <taxon>Ascomycota</taxon>
        <taxon>Pezizomycotina</taxon>
        <taxon>Sordariomycetes</taxon>
        <taxon>Sordariomycetidae</taxon>
        <taxon>Coniochaetales</taxon>
        <taxon>Coniochaetaceae</taxon>
        <taxon>Coniochaeta</taxon>
    </lineage>
</organism>
<evidence type="ECO:0000313" key="2">
    <source>
        <dbReference type="Proteomes" id="UP000182658"/>
    </source>
</evidence>
<proteinExistence type="predicted"/>
<dbReference type="InParanoid" id="A0A1J7JU80"/>
<keyword evidence="2" id="KW-1185">Reference proteome</keyword>
<evidence type="ECO:0000313" key="1">
    <source>
        <dbReference type="EMBL" id="OIW31298.1"/>
    </source>
</evidence>
<protein>
    <submittedName>
        <fullName evidence="1">Uncharacterized protein</fullName>
    </submittedName>
</protein>
<sequence>MRRYPLRLRFAIPGTRPLHSWGVLLCGLAQRSVLDDFKEDGVSVSRREQRKPVEGNQICEVWTIFLIGAVVLPAKLGLLPLPERHATT</sequence>
<dbReference type="EMBL" id="KV875096">
    <property type="protein sequence ID" value="OIW31298.1"/>
    <property type="molecule type" value="Genomic_DNA"/>
</dbReference>
<gene>
    <name evidence="1" type="ORF">CONLIGDRAFT_680013</name>
</gene>
<name>A0A1J7JU80_9PEZI</name>